<keyword evidence="1" id="KW-0472">Membrane</keyword>
<feature type="transmembrane region" description="Helical" evidence="1">
    <location>
        <begin position="293"/>
        <end position="316"/>
    </location>
</feature>
<protein>
    <submittedName>
        <fullName evidence="2">Uncharacterized protein</fullName>
    </submittedName>
</protein>
<keyword evidence="1" id="KW-0812">Transmembrane</keyword>
<dbReference type="AlphaFoldDB" id="A0AAW4T7Y7"/>
<feature type="transmembrane region" description="Helical" evidence="1">
    <location>
        <begin position="163"/>
        <end position="183"/>
    </location>
</feature>
<comment type="caution">
    <text evidence="2">The sequence shown here is derived from an EMBL/GenBank/DDBJ whole genome shotgun (WGS) entry which is preliminary data.</text>
</comment>
<evidence type="ECO:0000256" key="1">
    <source>
        <dbReference type="SAM" id="Phobius"/>
    </source>
</evidence>
<feature type="transmembrane region" description="Helical" evidence="1">
    <location>
        <begin position="253"/>
        <end position="273"/>
    </location>
</feature>
<organism evidence="2 3">
    <name type="scientific">Burkholderia cenocepacia</name>
    <dbReference type="NCBI Taxonomy" id="95486"/>
    <lineage>
        <taxon>Bacteria</taxon>
        <taxon>Pseudomonadati</taxon>
        <taxon>Pseudomonadota</taxon>
        <taxon>Betaproteobacteria</taxon>
        <taxon>Burkholderiales</taxon>
        <taxon>Burkholderiaceae</taxon>
        <taxon>Burkholderia</taxon>
        <taxon>Burkholderia cepacia complex</taxon>
    </lineage>
</organism>
<evidence type="ECO:0000313" key="2">
    <source>
        <dbReference type="EMBL" id="MCA8379287.1"/>
    </source>
</evidence>
<accession>A0AAW4T7Y7</accession>
<dbReference type="Proteomes" id="UP001199070">
    <property type="component" value="Unassembled WGS sequence"/>
</dbReference>
<feature type="transmembrane region" description="Helical" evidence="1">
    <location>
        <begin position="328"/>
        <end position="349"/>
    </location>
</feature>
<feature type="transmembrane region" description="Helical" evidence="1">
    <location>
        <begin position="101"/>
        <end position="124"/>
    </location>
</feature>
<feature type="transmembrane region" description="Helical" evidence="1">
    <location>
        <begin position="189"/>
        <end position="208"/>
    </location>
</feature>
<keyword evidence="1" id="KW-1133">Transmembrane helix</keyword>
<dbReference type="RefSeq" id="WP_212171076.1">
    <property type="nucleotide sequence ID" value="NZ_JAGSUE010000040.1"/>
</dbReference>
<proteinExistence type="predicted"/>
<dbReference type="EMBL" id="JAIZTC010000002">
    <property type="protein sequence ID" value="MCA8379287.1"/>
    <property type="molecule type" value="Genomic_DNA"/>
</dbReference>
<gene>
    <name evidence="2" type="ORF">LGN22_10385</name>
</gene>
<name>A0AAW4T7Y7_9BURK</name>
<feature type="transmembrane region" description="Helical" evidence="1">
    <location>
        <begin position="69"/>
        <end position="89"/>
    </location>
</feature>
<evidence type="ECO:0000313" key="3">
    <source>
        <dbReference type="Proteomes" id="UP001199070"/>
    </source>
</evidence>
<sequence length="468" mass="51337">MNAGVSTVEESRQSGNGGMVPAGTCSGAIETLTSTEDRDGARSEVKISIKRVLSLYTAGLSIAQDSLDVAWKFAPVCLFFPAMLLWSYLRKIGWEPLFAESVVSISGFVVMIVAAVVLLFAVFLQFFLPSLFSGPAAAIHEEIHRGTDLDLPIRKSMRRVVRALYLMVPLVWITTLNVTVIAFELPPGISVVAGILVTYVVAAGYVTLRRDIFLRQQEKEAPVSQCRAPHMSRSRILSVCWWGSQFLRESFKYWGPTLVLAFLPTLTAISLFLPMLMGLELFDGSITGKWASFAVFEVVGVGSMVGMAPGVAYLLAKVAGESTMRASKLTMIVCTFVGYAVLMGVVYFAPVTTFILRSTGAIEDRPRVYQILKPDLVAALRAVRIKVTPSGAGMEGQPQAYFAYAYTRFSFNNVLLMCKDWFPFSVADSAAWTNGGERKRAALWATAGNLCVKVRADEIRPIQRTNLR</sequence>
<reference evidence="2" key="1">
    <citation type="submission" date="2023-08" db="EMBL/GenBank/DDBJ databases">
        <title>A collection of bacterial strains from the Burkholderia cepacia Research Laboratory and Repository.</title>
        <authorList>
            <person name="Lipuma J."/>
            <person name="Spilker T."/>
        </authorList>
    </citation>
    <scope>NUCLEOTIDE SEQUENCE</scope>
    <source>
        <strain evidence="2">AU0862</strain>
    </source>
</reference>